<sequence length="176" mass="20467">MSVRVFLRLFSRVCPLSLFFLFVLSFIMTTAHAETWTHVSRNTEAKIGPTDPGSYDEYLDTDYIGYEGEWTLIRVKSVMDDPANEFHGKLELSTWAISCRQYKMGMKDYKAFREVHDAPSQPAFQQVSERADIERLARNFLPLNKDAVITIWYMYACLGIRPANWAEAKENMFSRK</sequence>
<name>A0ABM5UVP8_9BURK</name>
<keyword evidence="3" id="KW-1185">Reference proteome</keyword>
<protein>
    <submittedName>
        <fullName evidence="2">Uncharacterized protein</fullName>
    </submittedName>
</protein>
<accession>A0ABM5UVP8</accession>
<dbReference type="RefSeq" id="WP_053194704.1">
    <property type="nucleotide sequence ID" value="NZ_CP011409.1"/>
</dbReference>
<reference evidence="3" key="1">
    <citation type="journal article" date="2015" name="Genome Announc.">
        <title>Complete Genome Sequence of Herbaspirillum hiltneri N3 (DSM 17495), Isolated from Surface-Sterilized Wheat Roots.</title>
        <authorList>
            <person name="Guizelini D."/>
            <person name="Saizaki P.M."/>
            <person name="Coimbra N.A."/>
            <person name="Weiss V.A."/>
            <person name="Faoro H."/>
            <person name="Sfeir M.Z."/>
            <person name="Baura V.A."/>
            <person name="Monteiro R.A."/>
            <person name="Chubatsu L.S."/>
            <person name="Souza E.M."/>
            <person name="Cruz L.M."/>
            <person name="Pedrosa F.O."/>
            <person name="Raittz R.T."/>
            <person name="Marchaukoski J.N."/>
            <person name="Steffens M.B."/>
        </authorList>
    </citation>
    <scope>NUCLEOTIDE SEQUENCE [LARGE SCALE GENOMIC DNA]</scope>
    <source>
        <strain evidence="3">N3</strain>
    </source>
</reference>
<dbReference type="Proteomes" id="UP000063429">
    <property type="component" value="Chromosome"/>
</dbReference>
<keyword evidence="1" id="KW-0732">Signal</keyword>
<feature type="chain" id="PRO_5046610204" evidence="1">
    <location>
        <begin position="34"/>
        <end position="176"/>
    </location>
</feature>
<organism evidence="2 3">
    <name type="scientific">Herbaspirillum hiltneri N3</name>
    <dbReference type="NCBI Taxonomy" id="1262470"/>
    <lineage>
        <taxon>Bacteria</taxon>
        <taxon>Pseudomonadati</taxon>
        <taxon>Pseudomonadota</taxon>
        <taxon>Betaproteobacteria</taxon>
        <taxon>Burkholderiales</taxon>
        <taxon>Oxalobacteraceae</taxon>
        <taxon>Herbaspirillum</taxon>
    </lineage>
</organism>
<evidence type="ECO:0000256" key="1">
    <source>
        <dbReference type="SAM" id="SignalP"/>
    </source>
</evidence>
<evidence type="ECO:0000313" key="3">
    <source>
        <dbReference type="Proteomes" id="UP000063429"/>
    </source>
</evidence>
<evidence type="ECO:0000313" key="2">
    <source>
        <dbReference type="EMBL" id="AKZ61289.1"/>
    </source>
</evidence>
<proteinExistence type="predicted"/>
<feature type="signal peptide" evidence="1">
    <location>
        <begin position="1"/>
        <end position="33"/>
    </location>
</feature>
<gene>
    <name evidence="2" type="ORF">F506_00175</name>
</gene>
<dbReference type="EMBL" id="CP011409">
    <property type="protein sequence ID" value="AKZ61289.1"/>
    <property type="molecule type" value="Genomic_DNA"/>
</dbReference>